<evidence type="ECO:0000313" key="2">
    <source>
        <dbReference type="EMBL" id="SDI53777.1"/>
    </source>
</evidence>
<evidence type="ECO:0008006" key="4">
    <source>
        <dbReference type="Google" id="ProtNLM"/>
    </source>
</evidence>
<sequence length="149" mass="14813">MIGPRLIGLVALAGLPACATGASRDPMVGCMLQISPPGSYSYPAGQPVPVAIPGPDGTQEGADALNACVRARTTGALPATPETGPVAGDHRVDLRQNDGATVRTYTYGTPPSRSAGLTSLTPAASPARGAHCPPGASVLYGGTTYCVGL</sequence>
<evidence type="ECO:0000313" key="3">
    <source>
        <dbReference type="Proteomes" id="UP000199093"/>
    </source>
</evidence>
<dbReference type="EMBL" id="FNEJ01000006">
    <property type="protein sequence ID" value="SDI53777.1"/>
    <property type="molecule type" value="Genomic_DNA"/>
</dbReference>
<dbReference type="AlphaFoldDB" id="A0A1G8LE81"/>
<dbReference type="Proteomes" id="UP000199093">
    <property type="component" value="Unassembled WGS sequence"/>
</dbReference>
<dbReference type="STRING" id="555512.SAMN04487993_1006101"/>
<accession>A0A1G8LE81</accession>
<feature type="chain" id="PRO_5011649585" description="Secreted protein" evidence="1">
    <location>
        <begin position="20"/>
        <end position="149"/>
    </location>
</feature>
<organism evidence="2 3">
    <name type="scientific">Salipiger marinus</name>
    <dbReference type="NCBI Taxonomy" id="555512"/>
    <lineage>
        <taxon>Bacteria</taxon>
        <taxon>Pseudomonadati</taxon>
        <taxon>Pseudomonadota</taxon>
        <taxon>Alphaproteobacteria</taxon>
        <taxon>Rhodobacterales</taxon>
        <taxon>Roseobacteraceae</taxon>
        <taxon>Salipiger</taxon>
    </lineage>
</organism>
<feature type="signal peptide" evidence="1">
    <location>
        <begin position="1"/>
        <end position="19"/>
    </location>
</feature>
<evidence type="ECO:0000256" key="1">
    <source>
        <dbReference type="SAM" id="SignalP"/>
    </source>
</evidence>
<reference evidence="2 3" key="1">
    <citation type="submission" date="2016-10" db="EMBL/GenBank/DDBJ databases">
        <authorList>
            <person name="de Groot N.N."/>
        </authorList>
    </citation>
    <scope>NUCLEOTIDE SEQUENCE [LARGE SCALE GENOMIC DNA]</scope>
    <source>
        <strain evidence="2 3">DSM 26424</strain>
    </source>
</reference>
<keyword evidence="3" id="KW-1185">Reference proteome</keyword>
<name>A0A1G8LE81_9RHOB</name>
<protein>
    <recommendedName>
        <fullName evidence="4">Secreted protein</fullName>
    </recommendedName>
</protein>
<gene>
    <name evidence="2" type="ORF">SAMN04487993_1006101</name>
</gene>
<proteinExistence type="predicted"/>
<keyword evidence="1" id="KW-0732">Signal</keyword>